<dbReference type="SUPFAM" id="SSF48403">
    <property type="entry name" value="Ankyrin repeat"/>
    <property type="match status" value="2"/>
</dbReference>
<dbReference type="Pfam" id="PF00023">
    <property type="entry name" value="Ank"/>
    <property type="match status" value="1"/>
</dbReference>
<name>A0A1Y2D5B3_9FUNG</name>
<feature type="repeat" description="ANK" evidence="1">
    <location>
        <begin position="456"/>
        <end position="488"/>
    </location>
</feature>
<proteinExistence type="predicted"/>
<dbReference type="InterPro" id="IPR036770">
    <property type="entry name" value="Ankyrin_rpt-contain_sf"/>
</dbReference>
<protein>
    <submittedName>
        <fullName evidence="2">Ankyrin</fullName>
    </submittedName>
</protein>
<dbReference type="SMART" id="SM00248">
    <property type="entry name" value="ANK"/>
    <property type="match status" value="7"/>
</dbReference>
<sequence>MNFISFKKQLILNIENENKKCVSFIDENKKLISEYLNDENNLTSIKEFINELYPIILKAKKFTVIESVLKHPLFVKVLFEFRKSNVLIKACQDKLNKKALEWLLSMDISPSVQDEHEKTALMYAVQDKNLEFVVDALLKKREDFIHMADCDGNTALFYSGDNISATKKLLALNMNYNEINKDHDSVLMYWSKNSNLSSFDLLINKSDINVNISNNVGKNLAMLLVENAQYKEFKILVDKKSIDINYKNKFDETILSVFLKKYYQKWSDDSIRGMNNKYAMYLIFKKYSKTLKTLIDMGCDFNGVIDGDGNTPILFFLLIHDYYPAHYLIKNCPSIDLSVKNKYGINATFLSLDNHKEIKDSLDKQFYEEFKFSFLSNSTFDFSYLDEFNNNLLILAMIKESPLTSYISLHIDKEILTRTNNKQENAIIIATKLGDYHVLLNIIKQYSWDINHADSLGNTAIYYAVKIKDKRIINLLMSQKADPTIKNKEGLSAKDIAKEADDPRLLELIENPLTLAEIEKQQRKNKNKKSSDEKLNQYIKNYQVTNYRKEYENYINSQASSLSYYVPFPNREEYKRFNIEVFFPGVLFEQENTESMPVVQIINWFKKNKSKQ</sequence>
<dbReference type="InterPro" id="IPR002110">
    <property type="entry name" value="Ankyrin_rpt"/>
</dbReference>
<dbReference type="PROSITE" id="PS50088">
    <property type="entry name" value="ANK_REPEAT"/>
    <property type="match status" value="1"/>
</dbReference>
<dbReference type="Pfam" id="PF12796">
    <property type="entry name" value="Ank_2"/>
    <property type="match status" value="1"/>
</dbReference>
<dbReference type="PANTHER" id="PTHR24118">
    <property type="entry name" value="POTE ANKYRIN DOMAIN"/>
    <property type="match status" value="1"/>
</dbReference>
<dbReference type="Gene3D" id="1.25.40.20">
    <property type="entry name" value="Ankyrin repeat-containing domain"/>
    <property type="match status" value="3"/>
</dbReference>
<organism evidence="2 3">
    <name type="scientific">Neocallimastix californiae</name>
    <dbReference type="NCBI Taxonomy" id="1754190"/>
    <lineage>
        <taxon>Eukaryota</taxon>
        <taxon>Fungi</taxon>
        <taxon>Fungi incertae sedis</taxon>
        <taxon>Chytridiomycota</taxon>
        <taxon>Chytridiomycota incertae sedis</taxon>
        <taxon>Neocallimastigomycetes</taxon>
        <taxon>Neocallimastigales</taxon>
        <taxon>Neocallimastigaceae</taxon>
        <taxon>Neocallimastix</taxon>
    </lineage>
</organism>
<reference evidence="2 3" key="1">
    <citation type="submission" date="2016-08" db="EMBL/GenBank/DDBJ databases">
        <title>A Parts List for Fungal Cellulosomes Revealed by Comparative Genomics.</title>
        <authorList>
            <consortium name="DOE Joint Genome Institute"/>
            <person name="Haitjema C.H."/>
            <person name="Gilmore S.P."/>
            <person name="Henske J.K."/>
            <person name="Solomon K.V."/>
            <person name="De Groot R."/>
            <person name="Kuo A."/>
            <person name="Mondo S.J."/>
            <person name="Salamov A.A."/>
            <person name="Labutti K."/>
            <person name="Zhao Z."/>
            <person name="Chiniquy J."/>
            <person name="Barry K."/>
            <person name="Brewer H.M."/>
            <person name="Purvine S.O."/>
            <person name="Wright A.T."/>
            <person name="Boxma B."/>
            <person name="Van Alen T."/>
            <person name="Hackstein J.H."/>
            <person name="Baker S.E."/>
            <person name="Grigoriev I.V."/>
            <person name="O'Malley M.A."/>
        </authorList>
    </citation>
    <scope>NUCLEOTIDE SEQUENCE [LARGE SCALE GENOMIC DNA]</scope>
    <source>
        <strain evidence="2 3">G1</strain>
    </source>
</reference>
<dbReference type="Proteomes" id="UP000193920">
    <property type="component" value="Unassembled WGS sequence"/>
</dbReference>
<keyword evidence="3" id="KW-1185">Reference proteome</keyword>
<evidence type="ECO:0000256" key="1">
    <source>
        <dbReference type="PROSITE-ProRule" id="PRU00023"/>
    </source>
</evidence>
<accession>A0A1Y2D5B3</accession>
<dbReference type="PANTHER" id="PTHR24118:SF99">
    <property type="entry name" value="POTE ANKYRIN DOMAIN FAMILY MEMBER 3C-RELATED"/>
    <property type="match status" value="1"/>
</dbReference>
<dbReference type="STRING" id="1754190.A0A1Y2D5B3"/>
<evidence type="ECO:0000313" key="3">
    <source>
        <dbReference type="Proteomes" id="UP000193920"/>
    </source>
</evidence>
<comment type="caution">
    <text evidence="2">The sequence shown here is derived from an EMBL/GenBank/DDBJ whole genome shotgun (WGS) entry which is preliminary data.</text>
</comment>
<gene>
    <name evidence="2" type="ORF">LY90DRAFT_507708</name>
</gene>
<dbReference type="AlphaFoldDB" id="A0A1Y2D5B3"/>
<evidence type="ECO:0000313" key="2">
    <source>
        <dbReference type="EMBL" id="ORY54334.1"/>
    </source>
</evidence>
<dbReference type="OrthoDB" id="9995210at2759"/>
<dbReference type="EMBL" id="MCOG01000086">
    <property type="protein sequence ID" value="ORY54334.1"/>
    <property type="molecule type" value="Genomic_DNA"/>
</dbReference>
<keyword evidence="1" id="KW-0040">ANK repeat</keyword>